<evidence type="ECO:0000313" key="4">
    <source>
        <dbReference type="Proteomes" id="UP000242972"/>
    </source>
</evidence>
<dbReference type="Proteomes" id="UP000242972">
    <property type="component" value="Unassembled WGS sequence"/>
</dbReference>
<evidence type="ECO:0000256" key="2">
    <source>
        <dbReference type="ARBA" id="ARBA00023002"/>
    </source>
</evidence>
<dbReference type="PRINTS" id="PR00081">
    <property type="entry name" value="GDHRDH"/>
</dbReference>
<dbReference type="PANTHER" id="PTHR42760">
    <property type="entry name" value="SHORT-CHAIN DEHYDROGENASES/REDUCTASES FAMILY MEMBER"/>
    <property type="match status" value="1"/>
</dbReference>
<organism evidence="3 4">
    <name type="scientific">Sulfobacillus benefaciens</name>
    <dbReference type="NCBI Taxonomy" id="453960"/>
    <lineage>
        <taxon>Bacteria</taxon>
        <taxon>Bacillati</taxon>
        <taxon>Bacillota</taxon>
        <taxon>Clostridia</taxon>
        <taxon>Eubacteriales</taxon>
        <taxon>Clostridiales Family XVII. Incertae Sedis</taxon>
        <taxon>Sulfobacillus</taxon>
    </lineage>
</organism>
<dbReference type="Pfam" id="PF13561">
    <property type="entry name" value="adh_short_C2"/>
    <property type="match status" value="1"/>
</dbReference>
<keyword evidence="2" id="KW-0560">Oxidoreductase</keyword>
<dbReference type="GO" id="GO:0016616">
    <property type="term" value="F:oxidoreductase activity, acting on the CH-OH group of donors, NAD or NADP as acceptor"/>
    <property type="evidence" value="ECO:0007669"/>
    <property type="project" value="TreeGrafter"/>
</dbReference>
<dbReference type="InterPro" id="IPR020904">
    <property type="entry name" value="Sc_DH/Rdtase_CS"/>
</dbReference>
<dbReference type="InterPro" id="IPR036291">
    <property type="entry name" value="NAD(P)-bd_dom_sf"/>
</dbReference>
<dbReference type="AlphaFoldDB" id="A0A2T2XEU8"/>
<dbReference type="EMBL" id="PXYW01000029">
    <property type="protein sequence ID" value="PSR32952.1"/>
    <property type="molecule type" value="Genomic_DNA"/>
</dbReference>
<protein>
    <submittedName>
        <fullName evidence="3">NAD(P)-dependent oxidoreductase</fullName>
    </submittedName>
</protein>
<dbReference type="FunFam" id="3.40.50.720:FF:000173">
    <property type="entry name" value="3-oxoacyl-[acyl-carrier protein] reductase"/>
    <property type="match status" value="1"/>
</dbReference>
<dbReference type="Gene3D" id="3.40.50.720">
    <property type="entry name" value="NAD(P)-binding Rossmann-like Domain"/>
    <property type="match status" value="1"/>
</dbReference>
<dbReference type="InterPro" id="IPR002347">
    <property type="entry name" value="SDR_fam"/>
</dbReference>
<reference evidence="3 4" key="1">
    <citation type="journal article" date="2014" name="BMC Genomics">
        <title>Comparison of environmental and isolate Sulfobacillus genomes reveals diverse carbon, sulfur, nitrogen, and hydrogen metabolisms.</title>
        <authorList>
            <person name="Justice N.B."/>
            <person name="Norman A."/>
            <person name="Brown C.T."/>
            <person name="Singh A."/>
            <person name="Thomas B.C."/>
            <person name="Banfield J.F."/>
        </authorList>
    </citation>
    <scope>NUCLEOTIDE SEQUENCE [LARGE SCALE GENOMIC DNA]</scope>
    <source>
        <strain evidence="3">AMDSBA4</strain>
    </source>
</reference>
<dbReference type="PANTHER" id="PTHR42760:SF133">
    <property type="entry name" value="3-OXOACYL-[ACYL-CARRIER-PROTEIN] REDUCTASE"/>
    <property type="match status" value="1"/>
</dbReference>
<dbReference type="SUPFAM" id="SSF51735">
    <property type="entry name" value="NAD(P)-binding Rossmann-fold domains"/>
    <property type="match status" value="1"/>
</dbReference>
<name>A0A2T2XEU8_9FIRM</name>
<sequence>MSHILITGGSRGIGLATAEAFLTLGHQVTIWALHPESVDRGLAQLAAYQDLAKGLAIDVGDYQAVATAAEELASENPVDVLVNNAGWTLTQPFLSESPTYWERIMATNFWGPVYLCHALLPHMVKRGSGAIINVVSDAARVGMGGESIYAAAKGGIISLTKSLAQEMARHKIRVNAVSPGPIATAMLDENAATENARHLIEKMVQKVPLRRLGQPEEVAAVVVFLASDAAQYITGQVLSVSGGLTMV</sequence>
<proteinExistence type="inferred from homology"/>
<dbReference type="PROSITE" id="PS00061">
    <property type="entry name" value="ADH_SHORT"/>
    <property type="match status" value="1"/>
</dbReference>
<accession>A0A2T2XEU8</accession>
<dbReference type="PRINTS" id="PR00080">
    <property type="entry name" value="SDRFAMILY"/>
</dbReference>
<evidence type="ECO:0000313" key="3">
    <source>
        <dbReference type="EMBL" id="PSR32952.1"/>
    </source>
</evidence>
<evidence type="ECO:0000256" key="1">
    <source>
        <dbReference type="ARBA" id="ARBA00006484"/>
    </source>
</evidence>
<gene>
    <name evidence="3" type="ORF">C7B46_11900</name>
</gene>
<comment type="caution">
    <text evidence="3">The sequence shown here is derived from an EMBL/GenBank/DDBJ whole genome shotgun (WGS) entry which is preliminary data.</text>
</comment>
<comment type="similarity">
    <text evidence="1">Belongs to the short-chain dehydrogenases/reductases (SDR) family.</text>
</comment>